<proteinExistence type="predicted"/>
<sequence>MATDADLLKVEQAFGYTFENKHLLQDALTSPGVERYNYHSNRLLARVGQAAMEMVIAQAGYESSATTGISSSVLSRQNLGLAG</sequence>
<evidence type="ECO:0008006" key="3">
    <source>
        <dbReference type="Google" id="ProtNLM"/>
    </source>
</evidence>
<organism evidence="1 2">
    <name type="scientific">Trichoderma gamsii</name>
    <dbReference type="NCBI Taxonomy" id="398673"/>
    <lineage>
        <taxon>Eukaryota</taxon>
        <taxon>Fungi</taxon>
        <taxon>Dikarya</taxon>
        <taxon>Ascomycota</taxon>
        <taxon>Pezizomycotina</taxon>
        <taxon>Sordariomycetes</taxon>
        <taxon>Hypocreomycetidae</taxon>
        <taxon>Hypocreales</taxon>
        <taxon>Hypocreaceae</taxon>
        <taxon>Trichoderma</taxon>
    </lineage>
</organism>
<dbReference type="OrthoDB" id="67027at2759"/>
<reference evidence="1 2" key="1">
    <citation type="submission" date="2017-02" db="EMBL/GenBank/DDBJ databases">
        <title>Genomes of Trichoderma spp. with biocontrol activity.</title>
        <authorList>
            <person name="Gardiner D."/>
            <person name="Kazan K."/>
            <person name="Vos C."/>
            <person name="Harvey P."/>
        </authorList>
    </citation>
    <scope>NUCLEOTIDE SEQUENCE [LARGE SCALE GENOMIC DNA]</scope>
    <source>
        <strain evidence="1 2">A5MH</strain>
    </source>
</reference>
<dbReference type="SUPFAM" id="SSF69065">
    <property type="entry name" value="RNase III domain-like"/>
    <property type="match status" value="1"/>
</dbReference>
<dbReference type="Gene3D" id="1.10.1520.10">
    <property type="entry name" value="Ribonuclease III domain"/>
    <property type="match status" value="1"/>
</dbReference>
<accession>A0A2K0TG28</accession>
<evidence type="ECO:0000313" key="1">
    <source>
        <dbReference type="EMBL" id="PNP44477.1"/>
    </source>
</evidence>
<name>A0A2K0TG28_9HYPO</name>
<dbReference type="AlphaFoldDB" id="A0A2K0TG28"/>
<comment type="caution">
    <text evidence="1">The sequence shown here is derived from an EMBL/GenBank/DDBJ whole genome shotgun (WGS) entry which is preliminary data.</text>
</comment>
<dbReference type="Proteomes" id="UP000236546">
    <property type="component" value="Unassembled WGS sequence"/>
</dbReference>
<dbReference type="GO" id="GO:0006396">
    <property type="term" value="P:RNA processing"/>
    <property type="evidence" value="ECO:0007669"/>
    <property type="project" value="InterPro"/>
</dbReference>
<protein>
    <recommendedName>
        <fullName evidence="3">RNase III domain-containing protein</fullName>
    </recommendedName>
</protein>
<dbReference type="GO" id="GO:0004525">
    <property type="term" value="F:ribonuclease III activity"/>
    <property type="evidence" value="ECO:0007669"/>
    <property type="project" value="InterPro"/>
</dbReference>
<dbReference type="EMBL" id="MTYH01000030">
    <property type="protein sequence ID" value="PNP44477.1"/>
    <property type="molecule type" value="Genomic_DNA"/>
</dbReference>
<evidence type="ECO:0000313" key="2">
    <source>
        <dbReference type="Proteomes" id="UP000236546"/>
    </source>
</evidence>
<dbReference type="InterPro" id="IPR036389">
    <property type="entry name" value="RNase_III_sf"/>
</dbReference>
<gene>
    <name evidence="1" type="ORF">TGAMA5MH_03782</name>
</gene>